<dbReference type="InterPro" id="IPR020449">
    <property type="entry name" value="Tscrpt_reg_AraC-type_HTH"/>
</dbReference>
<dbReference type="InterPro" id="IPR009057">
    <property type="entry name" value="Homeodomain-like_sf"/>
</dbReference>
<dbReference type="GO" id="GO:0003700">
    <property type="term" value="F:DNA-binding transcription factor activity"/>
    <property type="evidence" value="ECO:0007669"/>
    <property type="project" value="InterPro"/>
</dbReference>
<gene>
    <name evidence="5" type="ORF">SAMN04488513_10569</name>
</gene>
<dbReference type="Pfam" id="PF12833">
    <property type="entry name" value="HTH_18"/>
    <property type="match status" value="1"/>
</dbReference>
<evidence type="ECO:0000313" key="5">
    <source>
        <dbReference type="EMBL" id="SHJ47452.1"/>
    </source>
</evidence>
<protein>
    <submittedName>
        <fullName evidence="5">Transcriptional regulator, AraC family</fullName>
    </submittedName>
</protein>
<dbReference type="GO" id="GO:0043565">
    <property type="term" value="F:sequence-specific DNA binding"/>
    <property type="evidence" value="ECO:0007669"/>
    <property type="project" value="InterPro"/>
</dbReference>
<evidence type="ECO:0000256" key="3">
    <source>
        <dbReference type="ARBA" id="ARBA00023163"/>
    </source>
</evidence>
<dbReference type="PROSITE" id="PS00041">
    <property type="entry name" value="HTH_ARAC_FAMILY_1"/>
    <property type="match status" value="1"/>
</dbReference>
<dbReference type="AlphaFoldDB" id="A0A1M6JLD4"/>
<sequence length="360" mass="40846">MPLYMDVHQVDSDDFTVEDVIQAHLRDLSVQERFGVIQRKYWVNEEDKMVFCLMEGPNKEACHKTHEESHGMTACNIIEVSDDEYNIFMSHGSTQKNDLAYTADGQLDPGFRTILLISTSDFSGNYQHYIRETRNLIEKFHGKIVRQPHNDETMASFLLASDAIIAAMAIANLLQSVPDNFEYRLALVSGNPVDDSGTDLFEETKKRVRTLCWIGLSKVVYLDAITEALSHKESNTPKINHAHVKIVNATDFLFCEKLSRILESELNNPSFKSDGLGPLLGLSKAQTYRKIKLLTGMSPNTMIRELRLRKSLKALKCKQRTVAEIAYDLGFNSPTYFTRVFRNRYDVLPTSYAKISSASA</sequence>
<dbReference type="Gene3D" id="3.30.70.3090">
    <property type="entry name" value="ORF SCO4226, nickel-binding ferredoxin-like monomer"/>
    <property type="match status" value="1"/>
</dbReference>
<feature type="domain" description="HTH araC/xylS-type" evidence="4">
    <location>
        <begin position="256"/>
        <end position="355"/>
    </location>
</feature>
<dbReference type="Pfam" id="PF14026">
    <property type="entry name" value="SCO4226-like"/>
    <property type="match status" value="1"/>
</dbReference>
<evidence type="ECO:0000313" key="6">
    <source>
        <dbReference type="Proteomes" id="UP000184543"/>
    </source>
</evidence>
<evidence type="ECO:0000256" key="1">
    <source>
        <dbReference type="ARBA" id="ARBA00023015"/>
    </source>
</evidence>
<dbReference type="RefSeq" id="WP_094766734.1">
    <property type="nucleotide sequence ID" value="NZ_FQYU01000005.1"/>
</dbReference>
<dbReference type="PANTHER" id="PTHR43280:SF2">
    <property type="entry name" value="HTH-TYPE TRANSCRIPTIONAL REGULATOR EXSA"/>
    <property type="match status" value="1"/>
</dbReference>
<accession>A0A1M6JLD4</accession>
<dbReference type="InterPro" id="IPR042557">
    <property type="entry name" value="SCO4226"/>
</dbReference>
<keyword evidence="3" id="KW-0804">Transcription</keyword>
<dbReference type="OrthoDB" id="135231at2"/>
<dbReference type="InterPro" id="IPR025336">
    <property type="entry name" value="SCO4226-like"/>
</dbReference>
<dbReference type="InterPro" id="IPR018060">
    <property type="entry name" value="HTH_AraC"/>
</dbReference>
<dbReference type="PROSITE" id="PS01124">
    <property type="entry name" value="HTH_ARAC_FAMILY_2"/>
    <property type="match status" value="1"/>
</dbReference>
<evidence type="ECO:0000256" key="2">
    <source>
        <dbReference type="ARBA" id="ARBA00023125"/>
    </source>
</evidence>
<dbReference type="Gene3D" id="1.10.10.60">
    <property type="entry name" value="Homeodomain-like"/>
    <property type="match status" value="1"/>
</dbReference>
<reference evidence="6" key="1">
    <citation type="submission" date="2016-11" db="EMBL/GenBank/DDBJ databases">
        <authorList>
            <person name="Varghese N."/>
            <person name="Submissions S."/>
        </authorList>
    </citation>
    <scope>NUCLEOTIDE SEQUENCE [LARGE SCALE GENOMIC DNA]</scope>
    <source>
        <strain evidence="6">DSM 19858</strain>
    </source>
</reference>
<keyword evidence="2" id="KW-0238">DNA-binding</keyword>
<dbReference type="EMBL" id="FQYU01000005">
    <property type="protein sequence ID" value="SHJ47452.1"/>
    <property type="molecule type" value="Genomic_DNA"/>
</dbReference>
<keyword evidence="6" id="KW-1185">Reference proteome</keyword>
<dbReference type="PRINTS" id="PR00032">
    <property type="entry name" value="HTHARAC"/>
</dbReference>
<dbReference type="Proteomes" id="UP000184543">
    <property type="component" value="Unassembled WGS sequence"/>
</dbReference>
<dbReference type="STRING" id="192903.SAMN04488513_10569"/>
<dbReference type="PANTHER" id="PTHR43280">
    <property type="entry name" value="ARAC-FAMILY TRANSCRIPTIONAL REGULATOR"/>
    <property type="match status" value="1"/>
</dbReference>
<dbReference type="SMART" id="SM00342">
    <property type="entry name" value="HTH_ARAC"/>
    <property type="match status" value="1"/>
</dbReference>
<keyword evidence="1" id="KW-0805">Transcription regulation</keyword>
<dbReference type="InterPro" id="IPR018062">
    <property type="entry name" value="HTH_AraC-typ_CS"/>
</dbReference>
<proteinExistence type="predicted"/>
<organism evidence="5 6">
    <name type="scientific">Pseudozobellia thermophila</name>
    <dbReference type="NCBI Taxonomy" id="192903"/>
    <lineage>
        <taxon>Bacteria</taxon>
        <taxon>Pseudomonadati</taxon>
        <taxon>Bacteroidota</taxon>
        <taxon>Flavobacteriia</taxon>
        <taxon>Flavobacteriales</taxon>
        <taxon>Flavobacteriaceae</taxon>
        <taxon>Pseudozobellia</taxon>
    </lineage>
</organism>
<dbReference type="SUPFAM" id="SSF46689">
    <property type="entry name" value="Homeodomain-like"/>
    <property type="match status" value="1"/>
</dbReference>
<name>A0A1M6JLD4_9FLAO</name>
<evidence type="ECO:0000259" key="4">
    <source>
        <dbReference type="PROSITE" id="PS01124"/>
    </source>
</evidence>